<dbReference type="AlphaFoldDB" id="A0AB35WX93"/>
<sequence length="87" mass="9984">MAQVSDHTTQYLRQVNGPDDEHWTHVYEIGEEVPVSGIYRCYHCGDEITSNKGDPFPPQNKTQHPKHDKPILWQLVVMTQTKGPDVN</sequence>
<name>A0AB35WX93_9PSED</name>
<reference evidence="1 2" key="1">
    <citation type="submission" date="2024-01" db="EMBL/GenBank/DDBJ databases">
        <title>Unpublished Manusciprt.</title>
        <authorList>
            <person name="Duman M."/>
            <person name="Valdes E.G."/>
            <person name="Ajmi N."/>
            <person name="Altun S."/>
            <person name="Saticioglu I.B."/>
        </authorList>
    </citation>
    <scope>NUCLEOTIDE SEQUENCE [LARGE SCALE GENOMIC DNA]</scope>
    <source>
        <strain evidence="1 2">120P</strain>
    </source>
</reference>
<gene>
    <name evidence="1" type="ORF">V0R53_22125</name>
</gene>
<dbReference type="RefSeq" id="WP_330080580.1">
    <property type="nucleotide sequence ID" value="NZ_JAZDCU010000015.1"/>
</dbReference>
<proteinExistence type="predicted"/>
<organism evidence="1 2">
    <name type="scientific">Pseudomonas auratipiscis</name>
    <dbReference type="NCBI Taxonomy" id="3115853"/>
    <lineage>
        <taxon>Bacteria</taxon>
        <taxon>Pseudomonadati</taxon>
        <taxon>Pseudomonadota</taxon>
        <taxon>Gammaproteobacteria</taxon>
        <taxon>Pseudomonadales</taxon>
        <taxon>Pseudomonadaceae</taxon>
        <taxon>Pseudomonas</taxon>
    </lineage>
</organism>
<keyword evidence="2" id="KW-1185">Reference proteome</keyword>
<evidence type="ECO:0000313" key="2">
    <source>
        <dbReference type="Proteomes" id="UP001307839"/>
    </source>
</evidence>
<protein>
    <submittedName>
        <fullName evidence="1">Protein L</fullName>
    </submittedName>
</protein>
<comment type="caution">
    <text evidence="1">The sequence shown here is derived from an EMBL/GenBank/DDBJ whole genome shotgun (WGS) entry which is preliminary data.</text>
</comment>
<dbReference type="Proteomes" id="UP001307839">
    <property type="component" value="Unassembled WGS sequence"/>
</dbReference>
<accession>A0AB35WX93</accession>
<dbReference type="EMBL" id="JAZDQP010000017">
    <property type="protein sequence ID" value="MEE1869087.1"/>
    <property type="molecule type" value="Genomic_DNA"/>
</dbReference>
<evidence type="ECO:0000313" key="1">
    <source>
        <dbReference type="EMBL" id="MEE1869087.1"/>
    </source>
</evidence>